<dbReference type="InterPro" id="IPR023214">
    <property type="entry name" value="HAD_sf"/>
</dbReference>
<proteinExistence type="predicted"/>
<dbReference type="Proteomes" id="UP000000333">
    <property type="component" value="Chromosome"/>
</dbReference>
<dbReference type="Gene3D" id="3.30.1240.10">
    <property type="match status" value="1"/>
</dbReference>
<dbReference type="Pfam" id="PF08282">
    <property type="entry name" value="Hydrolase_3"/>
    <property type="match status" value="1"/>
</dbReference>
<dbReference type="GeneID" id="78512002"/>
<dbReference type="InterPro" id="IPR006379">
    <property type="entry name" value="HAD-SF_hydro_IIB"/>
</dbReference>
<dbReference type="SUPFAM" id="SSF56784">
    <property type="entry name" value="HAD-like"/>
    <property type="match status" value="1"/>
</dbReference>
<dbReference type="RefSeq" id="WP_013251441.1">
    <property type="nucleotide sequence ID" value="NC_014363.1"/>
</dbReference>
<evidence type="ECO:0000313" key="1">
    <source>
        <dbReference type="EMBL" id="ADK67689.1"/>
    </source>
</evidence>
<dbReference type="OrthoDB" id="3180855at2"/>
<keyword evidence="2" id="KW-1185">Reference proteome</keyword>
<dbReference type="GO" id="GO:0000287">
    <property type="term" value="F:magnesium ion binding"/>
    <property type="evidence" value="ECO:0007669"/>
    <property type="project" value="TreeGrafter"/>
</dbReference>
<dbReference type="KEGG" id="ols:Olsu_0574"/>
<protein>
    <submittedName>
        <fullName evidence="1">HAD-superfamily hydrolase, subfamily IIB</fullName>
    </submittedName>
</protein>
<dbReference type="PATRIC" id="fig|633147.7.peg.978"/>
<dbReference type="NCBIfam" id="TIGR01484">
    <property type="entry name" value="HAD-SF-IIB"/>
    <property type="match status" value="1"/>
</dbReference>
<dbReference type="GO" id="GO:0016791">
    <property type="term" value="F:phosphatase activity"/>
    <property type="evidence" value="ECO:0007669"/>
    <property type="project" value="UniProtKB-ARBA"/>
</dbReference>
<dbReference type="eggNOG" id="COG0561">
    <property type="taxonomic scope" value="Bacteria"/>
</dbReference>
<organism evidence="1 2">
    <name type="scientific">Olsenella uli (strain ATCC 49627 / DSM 7084 / CCUG 31166 / CIP 109912 / JCM 12494 / LMG 11480 / NCIMB 702895 / VPI D76D-27C)</name>
    <name type="common">Lactobacillus uli</name>
    <dbReference type="NCBI Taxonomy" id="633147"/>
    <lineage>
        <taxon>Bacteria</taxon>
        <taxon>Bacillati</taxon>
        <taxon>Actinomycetota</taxon>
        <taxon>Coriobacteriia</taxon>
        <taxon>Coriobacteriales</taxon>
        <taxon>Atopobiaceae</taxon>
        <taxon>Olsenella</taxon>
    </lineage>
</organism>
<reference evidence="1 2" key="1">
    <citation type="journal article" date="2010" name="Stand. Genomic Sci.">
        <title>Complete genome sequence of Olsenella uli type strain (VPI D76D-27C).</title>
        <authorList>
            <person name="Goker M."/>
            <person name="Held B."/>
            <person name="Lucas S."/>
            <person name="Nolan M."/>
            <person name="Yasawong M."/>
            <person name="Glavina Del Rio T."/>
            <person name="Tice H."/>
            <person name="Cheng J.F."/>
            <person name="Bruce D."/>
            <person name="Detter J.C."/>
            <person name="Tapia R."/>
            <person name="Han C."/>
            <person name="Goodwin L."/>
            <person name="Pitluck S."/>
            <person name="Liolios K."/>
            <person name="Ivanova N."/>
            <person name="Mavromatis K."/>
            <person name="Mikhailova N."/>
            <person name="Pati A."/>
            <person name="Chen A."/>
            <person name="Palaniappan K."/>
            <person name="Land M."/>
            <person name="Hauser L."/>
            <person name="Chang Y.J."/>
            <person name="Jeffries C.D."/>
            <person name="Rohde M."/>
            <person name="Sikorski J."/>
            <person name="Pukall R."/>
            <person name="Woyke T."/>
            <person name="Bristow J."/>
            <person name="Eisen J.A."/>
            <person name="Markowitz V."/>
            <person name="Hugenholtz P."/>
            <person name="Kyrpides N.C."/>
            <person name="Klenk H.P."/>
            <person name="Lapidus A."/>
        </authorList>
    </citation>
    <scope>NUCLEOTIDE SEQUENCE [LARGE SCALE GENOMIC DNA]</scope>
    <source>
        <strain evidence="2">ATCC 49627 / DSM 7084 / CIP 109912 / JCM 12494 / NCIMB 702895 / VPI D76D-27C</strain>
    </source>
</reference>
<dbReference type="Gene3D" id="3.40.50.1000">
    <property type="entry name" value="HAD superfamily/HAD-like"/>
    <property type="match status" value="1"/>
</dbReference>
<evidence type="ECO:0000313" key="2">
    <source>
        <dbReference type="Proteomes" id="UP000000333"/>
    </source>
</evidence>
<gene>
    <name evidence="1" type="ordered locus">Olsu_0574</name>
</gene>
<dbReference type="HOGENOM" id="CLU_044146_1_2_11"/>
<dbReference type="PANTHER" id="PTHR10000:SF8">
    <property type="entry name" value="HAD SUPERFAMILY HYDROLASE-LIKE, TYPE 3"/>
    <property type="match status" value="1"/>
</dbReference>
<dbReference type="PANTHER" id="PTHR10000">
    <property type="entry name" value="PHOSPHOSERINE PHOSPHATASE"/>
    <property type="match status" value="1"/>
</dbReference>
<sequence>MEAAGPVPATVGSLPVMPRAAFFSDMDDTFLATDKSLVALNMEALDALGCRGLPFVPCTGRAWAAVPRELLVHPAVRYVVGANGAVVRDVRRGETVREASLDPACVRALLGRLGGVDCSFDLFTPEGVLSERARYERLGAYIDDAPSLGTVRASRHPQDLTTEQLIAGHPHIQKLTLYWKDESDRRAIREAVEMDGALGLTTSHPKNWEVMAAGVSKGSGLAFVCGLLGVGESAAVAFGDSPNDIPMLTRAGDGVAVANATAETRGAARHVTSSNDEGGVGRYILDLLGRWT</sequence>
<dbReference type="GO" id="GO:0005829">
    <property type="term" value="C:cytosol"/>
    <property type="evidence" value="ECO:0007669"/>
    <property type="project" value="TreeGrafter"/>
</dbReference>
<keyword evidence="1" id="KW-0378">Hydrolase</keyword>
<dbReference type="EMBL" id="CP002106">
    <property type="protein sequence ID" value="ADK67689.1"/>
    <property type="molecule type" value="Genomic_DNA"/>
</dbReference>
<name>E1QZ75_OLSUV</name>
<accession>E1QZ75</accession>
<dbReference type="InterPro" id="IPR036412">
    <property type="entry name" value="HAD-like_sf"/>
</dbReference>
<dbReference type="AlphaFoldDB" id="E1QZ75"/>
<dbReference type="STRING" id="633147.Olsu_0574"/>